<comment type="caution">
    <text evidence="4">The sequence shown here is derived from an EMBL/GenBank/DDBJ whole genome shotgun (WGS) entry which is preliminary data.</text>
</comment>
<dbReference type="InterPro" id="IPR050097">
    <property type="entry name" value="Ferredoxin-NADP_redctase_2"/>
</dbReference>
<dbReference type="Pfam" id="PF13738">
    <property type="entry name" value="Pyr_redox_3"/>
    <property type="match status" value="2"/>
</dbReference>
<sequence>MNEFVETVVIGAGPIGIETAIELQHRGIETHVYDAGPVGHTISWWAPQTRWFSSNDRIAIAGVPLHTVDQAKASREEYLNYLRGVVDQFHVPITTFRRVVSIRPIDDSANTGSNDSDTGGGLTNGVADGQTKAESALAPRWRLGISRRAAATDHDPPPDYFLDTHAVILAIGGTDFPNRLGVPGEDLPHVDGYLREVHRYHGRNVLIIGGRNSAVEAAIRLHRGGANVTLCYHRDQLPDDGIKYWLRPEIEGLIRSGSVQAFFRSRVTEITEHAVSLETTDDDGKPHRRSVEFDDVLPLIGYRQNTSLFRQLDIVSDLPSGAPLYDAETMQTPRAGIYVAGTAIGGTQSSRYQIFLENCHDHPAKIADHLCRERSSRADSKGATHQSHGDPERANSPRGDQGLRQRIELQPES</sequence>
<feature type="compositionally biased region" description="Polar residues" evidence="3">
    <location>
        <begin position="108"/>
        <end position="117"/>
    </location>
</feature>
<evidence type="ECO:0000313" key="5">
    <source>
        <dbReference type="Proteomes" id="UP000536179"/>
    </source>
</evidence>
<accession>A0A7W5E2T9</accession>
<reference evidence="4 5" key="1">
    <citation type="submission" date="2020-08" db="EMBL/GenBank/DDBJ databases">
        <title>Genomic Encyclopedia of Type Strains, Phase III (KMG-III): the genomes of soil and plant-associated and newly described type strains.</title>
        <authorList>
            <person name="Whitman W."/>
        </authorList>
    </citation>
    <scope>NUCLEOTIDE SEQUENCE [LARGE SCALE GENOMIC DNA]</scope>
    <source>
        <strain evidence="4 5">CECT 8075</strain>
    </source>
</reference>
<feature type="region of interest" description="Disordered" evidence="3">
    <location>
        <begin position="107"/>
        <end position="129"/>
    </location>
</feature>
<dbReference type="PRINTS" id="PR00368">
    <property type="entry name" value="FADPNR"/>
</dbReference>
<keyword evidence="2 4" id="KW-0560">Oxidoreductase</keyword>
<dbReference type="InterPro" id="IPR036188">
    <property type="entry name" value="FAD/NAD-bd_sf"/>
</dbReference>
<gene>
    <name evidence="4" type="ORF">FHS27_004999</name>
</gene>
<name>A0A7W5E2T9_9BACT</name>
<protein>
    <submittedName>
        <fullName evidence="4">Thioredoxin reductase (NADPH)</fullName>
        <ecNumber evidence="4">1.8.1.9</ecNumber>
    </submittedName>
</protein>
<dbReference type="AlphaFoldDB" id="A0A7W5E2T9"/>
<evidence type="ECO:0000256" key="3">
    <source>
        <dbReference type="SAM" id="MobiDB-lite"/>
    </source>
</evidence>
<feature type="region of interest" description="Disordered" evidence="3">
    <location>
        <begin position="373"/>
        <end position="413"/>
    </location>
</feature>
<dbReference type="GO" id="GO:0004791">
    <property type="term" value="F:thioredoxin-disulfide reductase (NADPH) activity"/>
    <property type="evidence" value="ECO:0007669"/>
    <property type="project" value="UniProtKB-EC"/>
</dbReference>
<keyword evidence="5" id="KW-1185">Reference proteome</keyword>
<proteinExistence type="predicted"/>
<dbReference type="Proteomes" id="UP000536179">
    <property type="component" value="Unassembled WGS sequence"/>
</dbReference>
<keyword evidence="1" id="KW-0285">Flavoprotein</keyword>
<evidence type="ECO:0000256" key="1">
    <source>
        <dbReference type="ARBA" id="ARBA00022630"/>
    </source>
</evidence>
<evidence type="ECO:0000256" key="2">
    <source>
        <dbReference type="ARBA" id="ARBA00023002"/>
    </source>
</evidence>
<dbReference type="PRINTS" id="PR00411">
    <property type="entry name" value="PNDRDTASEI"/>
</dbReference>
<dbReference type="EMBL" id="JACHXU010000021">
    <property type="protein sequence ID" value="MBB3209161.1"/>
    <property type="molecule type" value="Genomic_DNA"/>
</dbReference>
<dbReference type="EC" id="1.8.1.9" evidence="4"/>
<dbReference type="RefSeq" id="WP_184307557.1">
    <property type="nucleotide sequence ID" value="NZ_JACHXU010000021.1"/>
</dbReference>
<dbReference type="Gene3D" id="3.50.50.60">
    <property type="entry name" value="FAD/NAD(P)-binding domain"/>
    <property type="match status" value="3"/>
</dbReference>
<evidence type="ECO:0000313" key="4">
    <source>
        <dbReference type="EMBL" id="MBB3209161.1"/>
    </source>
</evidence>
<organism evidence="4 5">
    <name type="scientific">Aporhodopirellula rubra</name>
    <dbReference type="NCBI Taxonomy" id="980271"/>
    <lineage>
        <taxon>Bacteria</taxon>
        <taxon>Pseudomonadati</taxon>
        <taxon>Planctomycetota</taxon>
        <taxon>Planctomycetia</taxon>
        <taxon>Pirellulales</taxon>
        <taxon>Pirellulaceae</taxon>
        <taxon>Aporhodopirellula</taxon>
    </lineage>
</organism>
<dbReference type="SUPFAM" id="SSF51905">
    <property type="entry name" value="FAD/NAD(P)-binding domain"/>
    <property type="match status" value="1"/>
</dbReference>
<dbReference type="PANTHER" id="PTHR48105">
    <property type="entry name" value="THIOREDOXIN REDUCTASE 1-RELATED-RELATED"/>
    <property type="match status" value="1"/>
</dbReference>